<dbReference type="EMBL" id="SGWV01000008">
    <property type="protein sequence ID" value="RZS56834.1"/>
    <property type="molecule type" value="Genomic_DNA"/>
</dbReference>
<dbReference type="Gene3D" id="3.90.1200.10">
    <property type="match status" value="1"/>
</dbReference>
<keyword evidence="3" id="KW-1185">Reference proteome</keyword>
<dbReference type="RefSeq" id="WP_130481258.1">
    <property type="nucleotide sequence ID" value="NZ_SGWV01000008.1"/>
</dbReference>
<dbReference type="AlphaFoldDB" id="A0A4Q7LQC7"/>
<name>A0A4Q7LQC7_9BURK</name>
<dbReference type="Proteomes" id="UP000293433">
    <property type="component" value="Unassembled WGS sequence"/>
</dbReference>
<evidence type="ECO:0000259" key="1">
    <source>
        <dbReference type="Pfam" id="PF01636"/>
    </source>
</evidence>
<dbReference type="InterPro" id="IPR011009">
    <property type="entry name" value="Kinase-like_dom_sf"/>
</dbReference>
<comment type="caution">
    <text evidence="2">The sequence shown here is derived from an EMBL/GenBank/DDBJ whole genome shotgun (WGS) entry which is preliminary data.</text>
</comment>
<dbReference type="Pfam" id="PF01636">
    <property type="entry name" value="APH"/>
    <property type="match status" value="1"/>
</dbReference>
<keyword evidence="2" id="KW-0808">Transferase</keyword>
<dbReference type="GO" id="GO:0016740">
    <property type="term" value="F:transferase activity"/>
    <property type="evidence" value="ECO:0007669"/>
    <property type="project" value="UniProtKB-KW"/>
</dbReference>
<organism evidence="2 3">
    <name type="scientific">Sphaerotilus mobilis</name>
    <dbReference type="NCBI Taxonomy" id="47994"/>
    <lineage>
        <taxon>Bacteria</taxon>
        <taxon>Pseudomonadati</taxon>
        <taxon>Pseudomonadota</taxon>
        <taxon>Betaproteobacteria</taxon>
        <taxon>Burkholderiales</taxon>
        <taxon>Sphaerotilaceae</taxon>
        <taxon>Sphaerotilus</taxon>
    </lineage>
</organism>
<protein>
    <submittedName>
        <fullName evidence="2">Phosphotransferase family enzyme</fullName>
    </submittedName>
</protein>
<gene>
    <name evidence="2" type="ORF">EV685_1389</name>
</gene>
<reference evidence="2 3" key="1">
    <citation type="submission" date="2019-02" db="EMBL/GenBank/DDBJ databases">
        <title>Genomic Encyclopedia of Type Strains, Phase IV (KMG-IV): sequencing the most valuable type-strain genomes for metagenomic binning, comparative biology and taxonomic classification.</title>
        <authorList>
            <person name="Goeker M."/>
        </authorList>
    </citation>
    <scope>NUCLEOTIDE SEQUENCE [LARGE SCALE GENOMIC DNA]</scope>
    <source>
        <strain evidence="2 3">DSM 10617</strain>
    </source>
</reference>
<accession>A0A4Q7LQC7</accession>
<dbReference type="SUPFAM" id="SSF56112">
    <property type="entry name" value="Protein kinase-like (PK-like)"/>
    <property type="match status" value="1"/>
</dbReference>
<proteinExistence type="predicted"/>
<dbReference type="OrthoDB" id="179763at2"/>
<feature type="domain" description="Aminoglycoside phosphotransferase" evidence="1">
    <location>
        <begin position="151"/>
        <end position="375"/>
    </location>
</feature>
<dbReference type="InterPro" id="IPR002575">
    <property type="entry name" value="Aminoglycoside_PTrfase"/>
</dbReference>
<evidence type="ECO:0000313" key="2">
    <source>
        <dbReference type="EMBL" id="RZS56834.1"/>
    </source>
</evidence>
<evidence type="ECO:0000313" key="3">
    <source>
        <dbReference type="Proteomes" id="UP000293433"/>
    </source>
</evidence>
<sequence>MTTQRPLADRLDIDSHAVHPIDRPARRPYAVVADDHPWAEPVQALREAIRLGPVAPPDARIQAELKGVRQPDGRWTLERAYWSIQQRDATAAGGLLAYTLSADLRPQAPARLDWLRLPHDPYLSEMANWLAATPAGAGLQILRYVPLRRLTFRLRHAGGRVAIGKFKRRSRYAQAYGLLGLIDEAAQRQAFGSPVGEWPQHGYRVSAPIALKPQQALYFQTCLPGEDLAEQVTPANATGWIEGIAQRHARLQQLDVPTLALRSIAHWQAQARTDLAWIGWMRPDLVDPVARLAEAVGHLPDPDDGIDGPVGFCHGDFVCSQFLVGADPTWSITDFDLAHRGDPLRDLGILLASLSQDVPALARDAAQARPQVDHDALTEACLGARARALSSTPESIRQDARRLRWHRLCAEIYHLGLALKKDTLEPVSYGHRLDRALRLAGDRAWS</sequence>